<accession>A0ABV9WX10</accession>
<dbReference type="NCBIfam" id="TIGR02243">
    <property type="entry name" value="putative baseplate assembly protein"/>
    <property type="match status" value="1"/>
</dbReference>
<dbReference type="Proteomes" id="UP001595855">
    <property type="component" value="Unassembled WGS sequence"/>
</dbReference>
<dbReference type="InterPro" id="IPR011749">
    <property type="entry name" value="CHP02243"/>
</dbReference>
<dbReference type="EMBL" id="JBHSJO010000001">
    <property type="protein sequence ID" value="MFC5017108.1"/>
    <property type="molecule type" value="Genomic_DNA"/>
</dbReference>
<proteinExistence type="predicted"/>
<name>A0ABV9WX10_9ACTN</name>
<organism evidence="1 2">
    <name type="scientific">Streptomyces lienomycini</name>
    <dbReference type="NCBI Taxonomy" id="284035"/>
    <lineage>
        <taxon>Bacteria</taxon>
        <taxon>Bacillati</taxon>
        <taxon>Actinomycetota</taxon>
        <taxon>Actinomycetes</taxon>
        <taxon>Kitasatosporales</taxon>
        <taxon>Streptomycetaceae</taxon>
        <taxon>Streptomyces</taxon>
    </lineage>
</organism>
<gene>
    <name evidence="1" type="ORF">ACFPRC_19835</name>
</gene>
<sequence>MSLPSPNLDDRRFQQFVDDAKRYIQQRAPEWTDHNVSDPGITLVETLAHMADQIVYRLNRVPEKNHLAFLDLVGITLFPPSAARTDVTFWLSAPQEDTILVPVGTEVATLRTDRDEAVVFATERDLSVIPCTLGRLVTQTRGEAVADRTTDLAESKDVMCFAEAPAPGDCMLIGLTSATPHCALALELDSRVDGVGVDPRQPPLVWEAWTEDGWQPCEVDRDGTGGLNRPGDIVLHVPGGHVLSRNGGHEAGWIRCRVTDPLPGQPFYTTSPTIRSAEAYTIGGTTGTVHAETVHDEALGESTGLPGQRLRLEHAPVVADDPPVLLQTADDDGWQDWQVVPHFAGSRPGDHHITLDAATGEIAFGPAVREADGTLRQYGTVAPKGAVIRARRYRTGGGRAGNVARGAVQVLRTSIPYVSEVVNREAARGGVDGETVEEAKLRAPITLRAQERAVTLRDYEELARRAAPETARITCLEGEENEYGAHAVRVLVVPQAVPDPGGRLRFEQLVPGDALLSRITRHLDERRLIGTRLSVGPPYYQGVTVVATVHAFRGVDADRVRRQTHDALYRHLDPLTGGADGKGWPFGRPVQTGELFAVLQRVPGVELVDEVVLHPADPLTGKRGDPTDRIDLEAPALVFSFDHRVRVIGDGA</sequence>
<protein>
    <submittedName>
        <fullName evidence="1">Baseplate assembly protein</fullName>
    </submittedName>
</protein>
<keyword evidence="2" id="KW-1185">Reference proteome</keyword>
<evidence type="ECO:0000313" key="2">
    <source>
        <dbReference type="Proteomes" id="UP001595855"/>
    </source>
</evidence>
<comment type="caution">
    <text evidence="1">The sequence shown here is derived from an EMBL/GenBank/DDBJ whole genome shotgun (WGS) entry which is preliminary data.</text>
</comment>
<dbReference type="RefSeq" id="WP_271416617.1">
    <property type="nucleotide sequence ID" value="NZ_BAAATN010000015.1"/>
</dbReference>
<evidence type="ECO:0000313" key="1">
    <source>
        <dbReference type="EMBL" id="MFC5017108.1"/>
    </source>
</evidence>
<reference evidence="2" key="1">
    <citation type="journal article" date="2019" name="Int. J. Syst. Evol. Microbiol.">
        <title>The Global Catalogue of Microorganisms (GCM) 10K type strain sequencing project: providing services to taxonomists for standard genome sequencing and annotation.</title>
        <authorList>
            <consortium name="The Broad Institute Genomics Platform"/>
            <consortium name="The Broad Institute Genome Sequencing Center for Infectious Disease"/>
            <person name="Wu L."/>
            <person name="Ma J."/>
        </authorList>
    </citation>
    <scope>NUCLEOTIDE SEQUENCE [LARGE SCALE GENOMIC DNA]</scope>
    <source>
        <strain evidence="2">CGMCC 4.1542</strain>
    </source>
</reference>